<dbReference type="PANTHER" id="PTHR43742">
    <property type="entry name" value="TRIMETHYLAMINE-N-OXIDE REDUCTASE"/>
    <property type="match status" value="1"/>
</dbReference>
<dbReference type="AlphaFoldDB" id="A0A379LRX7"/>
<dbReference type="GO" id="GO:0030151">
    <property type="term" value="F:molybdenum ion binding"/>
    <property type="evidence" value="ECO:0007669"/>
    <property type="project" value="TreeGrafter"/>
</dbReference>
<dbReference type="Proteomes" id="UP000254123">
    <property type="component" value="Unassembled WGS sequence"/>
</dbReference>
<evidence type="ECO:0000313" key="2">
    <source>
        <dbReference type="EMBL" id="SUD98931.1"/>
    </source>
</evidence>
<proteinExistence type="predicted"/>
<evidence type="ECO:0000313" key="3">
    <source>
        <dbReference type="Proteomes" id="UP000254123"/>
    </source>
</evidence>
<organism evidence="2 3">
    <name type="scientific">Psychrobacter phenylpyruvicus</name>
    <dbReference type="NCBI Taxonomy" id="29432"/>
    <lineage>
        <taxon>Bacteria</taxon>
        <taxon>Pseudomonadati</taxon>
        <taxon>Pseudomonadota</taxon>
        <taxon>Gammaproteobacteria</taxon>
        <taxon>Moraxellales</taxon>
        <taxon>Moraxellaceae</taxon>
        <taxon>Psychrobacter</taxon>
    </lineage>
</organism>
<feature type="domain" description="Molybdopterin oxidoreductase" evidence="1">
    <location>
        <begin position="40"/>
        <end position="92"/>
    </location>
</feature>
<protein>
    <submittedName>
        <fullName evidence="2">Trimethylamine-N-oxide reductase 1</fullName>
        <ecNumber evidence="2">1.7.2.3</ecNumber>
    </submittedName>
</protein>
<dbReference type="GO" id="GO:0030288">
    <property type="term" value="C:outer membrane-bounded periplasmic space"/>
    <property type="evidence" value="ECO:0007669"/>
    <property type="project" value="TreeGrafter"/>
</dbReference>
<name>A0A379LRX7_9GAMM</name>
<dbReference type="InterPro" id="IPR006656">
    <property type="entry name" value="Mopterin_OxRdtase"/>
</dbReference>
<dbReference type="Pfam" id="PF00384">
    <property type="entry name" value="Molybdopterin"/>
    <property type="match status" value="1"/>
</dbReference>
<keyword evidence="2" id="KW-0560">Oxidoreductase</keyword>
<dbReference type="EC" id="1.7.2.3" evidence="2"/>
<dbReference type="Gene3D" id="3.40.50.740">
    <property type="match status" value="1"/>
</dbReference>
<dbReference type="GO" id="GO:0050626">
    <property type="term" value="F:trimethylamine-N-oxide reductase (cytochrome c) activity"/>
    <property type="evidence" value="ECO:0007669"/>
    <property type="project" value="UniProtKB-EC"/>
</dbReference>
<gene>
    <name evidence="2" type="primary">torA_5</name>
    <name evidence="2" type="ORF">NCTC10526_02920</name>
</gene>
<dbReference type="GO" id="GO:0009061">
    <property type="term" value="P:anaerobic respiration"/>
    <property type="evidence" value="ECO:0007669"/>
    <property type="project" value="TreeGrafter"/>
</dbReference>
<dbReference type="SUPFAM" id="SSF53706">
    <property type="entry name" value="Formate dehydrogenase/DMSO reductase, domains 1-3"/>
    <property type="match status" value="1"/>
</dbReference>
<reference evidence="2 3" key="1">
    <citation type="submission" date="2018-06" db="EMBL/GenBank/DDBJ databases">
        <authorList>
            <consortium name="Pathogen Informatics"/>
            <person name="Doyle S."/>
        </authorList>
    </citation>
    <scope>NUCLEOTIDE SEQUENCE [LARGE SCALE GENOMIC DNA]</scope>
    <source>
        <strain evidence="2 3">NCTC10526</strain>
    </source>
</reference>
<sequence length="104" mass="12380">MHFVPESKPISWVEIKPFEFDQYPTKILDGVPGIIYSPSRVRYPMVRVDWYKNRHKSDTSQRGDNRFVRVSWDEALDLVYEELERIQKDYGPGRYTQQTLVGAR</sequence>
<accession>A0A379LRX7</accession>
<dbReference type="GO" id="GO:0009055">
    <property type="term" value="F:electron transfer activity"/>
    <property type="evidence" value="ECO:0007669"/>
    <property type="project" value="TreeGrafter"/>
</dbReference>
<keyword evidence="3" id="KW-1185">Reference proteome</keyword>
<dbReference type="InterPro" id="IPR050612">
    <property type="entry name" value="Prok_Mopterin_Oxidored"/>
</dbReference>
<dbReference type="PANTHER" id="PTHR43742:SF4">
    <property type="entry name" value="TRIMETHYLAMINE-N-OXIDE REDUCTASE 1"/>
    <property type="match status" value="1"/>
</dbReference>
<evidence type="ECO:0000259" key="1">
    <source>
        <dbReference type="Pfam" id="PF00384"/>
    </source>
</evidence>
<dbReference type="EMBL" id="UGVC01000008">
    <property type="protein sequence ID" value="SUD98931.1"/>
    <property type="molecule type" value="Genomic_DNA"/>
</dbReference>